<evidence type="ECO:0000313" key="4">
    <source>
        <dbReference type="EMBL" id="EDO26381.1"/>
    </source>
</evidence>
<dbReference type="GO" id="GO:0016787">
    <property type="term" value="F:hydrolase activity"/>
    <property type="evidence" value="ECO:0007669"/>
    <property type="project" value="UniProtKB-KW"/>
</dbReference>
<dbReference type="PhylomeDB" id="A7TC58"/>
<keyword evidence="1" id="KW-0479">Metal-binding</keyword>
<dbReference type="eggNOG" id="KOG2470">
    <property type="taxonomic scope" value="Eukaryota"/>
</dbReference>
<dbReference type="InParanoid" id="A7TC58"/>
<organism evidence="4 5">
    <name type="scientific">Nematostella vectensis</name>
    <name type="common">Starlet sea anemone</name>
    <dbReference type="NCBI Taxonomy" id="45351"/>
    <lineage>
        <taxon>Eukaryota</taxon>
        <taxon>Metazoa</taxon>
        <taxon>Cnidaria</taxon>
        <taxon>Anthozoa</taxon>
        <taxon>Hexacorallia</taxon>
        <taxon>Actiniaria</taxon>
        <taxon>Edwardsiidae</taxon>
        <taxon>Nematostella</taxon>
    </lineage>
</organism>
<evidence type="ECO:0000256" key="1">
    <source>
        <dbReference type="ARBA" id="ARBA00022723"/>
    </source>
</evidence>
<proteinExistence type="predicted"/>
<dbReference type="PANTHER" id="PTHR12103">
    <property type="entry name" value="5'-NUCLEOTIDASE DOMAIN-CONTAINING"/>
    <property type="match status" value="1"/>
</dbReference>
<dbReference type="PANTHER" id="PTHR12103:SF12">
    <property type="entry name" value="FI20020P1"/>
    <property type="match status" value="1"/>
</dbReference>
<feature type="non-terminal residue" evidence="4">
    <location>
        <position position="183"/>
    </location>
</feature>
<dbReference type="InterPro" id="IPR036412">
    <property type="entry name" value="HAD-like_sf"/>
</dbReference>
<keyword evidence="5" id="KW-1185">Reference proteome</keyword>
<protein>
    <submittedName>
        <fullName evidence="4">Uncharacterized protein</fullName>
    </submittedName>
</protein>
<dbReference type="Proteomes" id="UP000001593">
    <property type="component" value="Unassembled WGS sequence"/>
</dbReference>
<reference evidence="4 5" key="1">
    <citation type="journal article" date="2007" name="Science">
        <title>Sea anemone genome reveals ancestral eumetazoan gene repertoire and genomic organization.</title>
        <authorList>
            <person name="Putnam N.H."/>
            <person name="Srivastava M."/>
            <person name="Hellsten U."/>
            <person name="Dirks B."/>
            <person name="Chapman J."/>
            <person name="Salamov A."/>
            <person name="Terry A."/>
            <person name="Shapiro H."/>
            <person name="Lindquist E."/>
            <person name="Kapitonov V.V."/>
            <person name="Jurka J."/>
            <person name="Genikhovich G."/>
            <person name="Grigoriev I.V."/>
            <person name="Lucas S.M."/>
            <person name="Steele R.E."/>
            <person name="Finnerty J.R."/>
            <person name="Technau U."/>
            <person name="Martindale M.Q."/>
            <person name="Rokhsar D.S."/>
        </authorList>
    </citation>
    <scope>NUCLEOTIDE SEQUENCE [LARGE SCALE GENOMIC DNA]</scope>
    <source>
        <strain evidence="5">CH2 X CH6</strain>
    </source>
</reference>
<evidence type="ECO:0000256" key="3">
    <source>
        <dbReference type="ARBA" id="ARBA00022842"/>
    </source>
</evidence>
<keyword evidence="3" id="KW-0460">Magnesium</keyword>
<gene>
    <name evidence="4" type="ORF">NEMVEDRAFT_v1g225092</name>
</gene>
<dbReference type="InterPro" id="IPR008380">
    <property type="entry name" value="HAD-SF_hydro_IG_5-nucl"/>
</dbReference>
<name>A7TC58_NEMVE</name>
<dbReference type="EMBL" id="DS476026">
    <property type="protein sequence ID" value="EDO26381.1"/>
    <property type="molecule type" value="Genomic_DNA"/>
</dbReference>
<feature type="non-terminal residue" evidence="4">
    <location>
        <position position="1"/>
    </location>
</feature>
<dbReference type="AlphaFoldDB" id="A7TC58"/>
<sequence>NYEHTVVQDQGIFANNELSLKYINVYGFDYDYTLASYSNTLHFLIYDLAVGNLLSFFGYPKGVEGMKYNPEFAGLLLKIDAFHNIMLGSVYRGLQEVEDEEVFRIYGGTHLAITKLDPYTFLSGPRRTIHHMIDMFSYPEMCLLSNVTERSWNGPYGGGRLAGTIRRHYHQCAQTNLLQSSIS</sequence>
<dbReference type="GO" id="GO:0046872">
    <property type="term" value="F:metal ion binding"/>
    <property type="evidence" value="ECO:0007669"/>
    <property type="project" value="UniProtKB-KW"/>
</dbReference>
<evidence type="ECO:0000256" key="2">
    <source>
        <dbReference type="ARBA" id="ARBA00022801"/>
    </source>
</evidence>
<dbReference type="Pfam" id="PF05761">
    <property type="entry name" value="5_nucleotid"/>
    <property type="match status" value="1"/>
</dbReference>
<evidence type="ECO:0000313" key="5">
    <source>
        <dbReference type="Proteomes" id="UP000001593"/>
    </source>
</evidence>
<dbReference type="HOGENOM" id="CLU_1478647_0_0_1"/>
<dbReference type="SUPFAM" id="SSF56784">
    <property type="entry name" value="HAD-like"/>
    <property type="match status" value="1"/>
</dbReference>
<keyword evidence="2" id="KW-0378">Hydrolase</keyword>
<accession>A7TC58</accession>